<dbReference type="AlphaFoldDB" id="A0A1X6PF53"/>
<evidence type="ECO:0000313" key="3">
    <source>
        <dbReference type="Proteomes" id="UP000218209"/>
    </source>
</evidence>
<proteinExistence type="predicted"/>
<protein>
    <submittedName>
        <fullName evidence="2">Uncharacterized protein</fullName>
    </submittedName>
</protein>
<reference evidence="2 3" key="1">
    <citation type="submission" date="2017-03" db="EMBL/GenBank/DDBJ databases">
        <title>WGS assembly of Porphyra umbilicalis.</title>
        <authorList>
            <person name="Brawley S.H."/>
            <person name="Blouin N.A."/>
            <person name="Ficko-Blean E."/>
            <person name="Wheeler G.L."/>
            <person name="Lohr M."/>
            <person name="Goodson H.V."/>
            <person name="Jenkins J.W."/>
            <person name="Blaby-Haas C.E."/>
            <person name="Helliwell K.E."/>
            <person name="Chan C."/>
            <person name="Marriage T."/>
            <person name="Bhattacharya D."/>
            <person name="Klein A.S."/>
            <person name="Badis Y."/>
            <person name="Brodie J."/>
            <person name="Cao Y."/>
            <person name="Collen J."/>
            <person name="Dittami S.M."/>
            <person name="Gachon C.M."/>
            <person name="Green B.R."/>
            <person name="Karpowicz S."/>
            <person name="Kim J.W."/>
            <person name="Kudahl U."/>
            <person name="Lin S."/>
            <person name="Michel G."/>
            <person name="Mittag M."/>
            <person name="Olson B.J."/>
            <person name="Pangilinan J."/>
            <person name="Peng Y."/>
            <person name="Qiu H."/>
            <person name="Shu S."/>
            <person name="Singer J.T."/>
            <person name="Smith A.G."/>
            <person name="Sprecher B.N."/>
            <person name="Wagner V."/>
            <person name="Wang W."/>
            <person name="Wang Z.-Y."/>
            <person name="Yan J."/>
            <person name="Yarish C."/>
            <person name="Zoeuner-Riek S."/>
            <person name="Zhuang Y."/>
            <person name="Zou Y."/>
            <person name="Lindquist E.A."/>
            <person name="Grimwood J."/>
            <person name="Barry K."/>
            <person name="Rokhsar D.S."/>
            <person name="Schmutz J."/>
            <person name="Stiller J.W."/>
            <person name="Grossman A.R."/>
            <person name="Prochnik S.E."/>
        </authorList>
    </citation>
    <scope>NUCLEOTIDE SEQUENCE [LARGE SCALE GENOMIC DNA]</scope>
    <source>
        <strain evidence="2">4086291</strain>
    </source>
</reference>
<evidence type="ECO:0000256" key="1">
    <source>
        <dbReference type="SAM" id="MobiDB-lite"/>
    </source>
</evidence>
<gene>
    <name evidence="2" type="ORF">BU14_0076s0026</name>
</gene>
<feature type="region of interest" description="Disordered" evidence="1">
    <location>
        <begin position="42"/>
        <end position="63"/>
    </location>
</feature>
<keyword evidence="3" id="KW-1185">Reference proteome</keyword>
<dbReference type="EMBL" id="KV918790">
    <property type="protein sequence ID" value="OSX79470.1"/>
    <property type="molecule type" value="Genomic_DNA"/>
</dbReference>
<evidence type="ECO:0000313" key="2">
    <source>
        <dbReference type="EMBL" id="OSX79470.1"/>
    </source>
</evidence>
<dbReference type="Proteomes" id="UP000218209">
    <property type="component" value="Unassembled WGS sequence"/>
</dbReference>
<sequence>MRRLRVRFSILPLPTSLQITTCQQIVLQVGASEQWVGCATGEGTAGMRSGGRAGVGERDGGGG</sequence>
<accession>A0A1X6PF53</accession>
<organism evidence="2 3">
    <name type="scientific">Porphyra umbilicalis</name>
    <name type="common">Purple laver</name>
    <name type="synonym">Red alga</name>
    <dbReference type="NCBI Taxonomy" id="2786"/>
    <lineage>
        <taxon>Eukaryota</taxon>
        <taxon>Rhodophyta</taxon>
        <taxon>Bangiophyceae</taxon>
        <taxon>Bangiales</taxon>
        <taxon>Bangiaceae</taxon>
        <taxon>Porphyra</taxon>
    </lineage>
</organism>
<name>A0A1X6PF53_PORUM</name>